<name>A0A382BSL9_9ZZZZ</name>
<gene>
    <name evidence="3" type="ORF">METZ01_LOCUS169649</name>
</gene>
<dbReference type="GO" id="GO:0008652">
    <property type="term" value="P:amino acid biosynthetic process"/>
    <property type="evidence" value="ECO:0007669"/>
    <property type="project" value="UniProtKB-KW"/>
</dbReference>
<evidence type="ECO:0000256" key="2">
    <source>
        <dbReference type="ARBA" id="ARBA00023141"/>
    </source>
</evidence>
<dbReference type="Pfam" id="PF01202">
    <property type="entry name" value="SKI"/>
    <property type="match status" value="1"/>
</dbReference>
<dbReference type="PANTHER" id="PTHR21087:SF16">
    <property type="entry name" value="SHIKIMATE KINASE 1, CHLOROPLASTIC"/>
    <property type="match status" value="1"/>
</dbReference>
<sequence length="76" mass="8737">MKLNKNLVLVGMMGSGKSSIGKILSKKLEFEFIDTDNKIEEIEKKTISEIFNKNGEKYFRNIEEVISLKSLKLNNK</sequence>
<reference evidence="3" key="1">
    <citation type="submission" date="2018-05" db="EMBL/GenBank/DDBJ databases">
        <authorList>
            <person name="Lanie J.A."/>
            <person name="Ng W.-L."/>
            <person name="Kazmierczak K.M."/>
            <person name="Andrzejewski T.M."/>
            <person name="Davidsen T.M."/>
            <person name="Wayne K.J."/>
            <person name="Tettelin H."/>
            <person name="Glass J.I."/>
            <person name="Rusch D."/>
            <person name="Podicherti R."/>
            <person name="Tsui H.-C.T."/>
            <person name="Winkler M.E."/>
        </authorList>
    </citation>
    <scope>NUCLEOTIDE SEQUENCE</scope>
</reference>
<dbReference type="InterPro" id="IPR027417">
    <property type="entry name" value="P-loop_NTPase"/>
</dbReference>
<dbReference type="PRINTS" id="PR01100">
    <property type="entry name" value="SHIKIMTKNASE"/>
</dbReference>
<organism evidence="3">
    <name type="scientific">marine metagenome</name>
    <dbReference type="NCBI Taxonomy" id="408172"/>
    <lineage>
        <taxon>unclassified sequences</taxon>
        <taxon>metagenomes</taxon>
        <taxon>ecological metagenomes</taxon>
    </lineage>
</organism>
<accession>A0A382BSL9</accession>
<dbReference type="InterPro" id="IPR031322">
    <property type="entry name" value="Shikimate/glucono_kinase"/>
</dbReference>
<dbReference type="SUPFAM" id="SSF52540">
    <property type="entry name" value="P-loop containing nucleoside triphosphate hydrolases"/>
    <property type="match status" value="1"/>
</dbReference>
<protein>
    <recommendedName>
        <fullName evidence="4">Shikimate kinase</fullName>
    </recommendedName>
</protein>
<dbReference type="GO" id="GO:0005829">
    <property type="term" value="C:cytosol"/>
    <property type="evidence" value="ECO:0007669"/>
    <property type="project" value="TreeGrafter"/>
</dbReference>
<keyword evidence="2" id="KW-0057">Aromatic amino acid biosynthesis</keyword>
<dbReference type="PANTHER" id="PTHR21087">
    <property type="entry name" value="SHIKIMATE KINASE"/>
    <property type="match status" value="1"/>
</dbReference>
<evidence type="ECO:0000313" key="3">
    <source>
        <dbReference type="EMBL" id="SVB16795.1"/>
    </source>
</evidence>
<keyword evidence="1" id="KW-0028">Amino-acid biosynthesis</keyword>
<dbReference type="AlphaFoldDB" id="A0A382BSL9"/>
<proteinExistence type="predicted"/>
<dbReference type="GO" id="GO:0009073">
    <property type="term" value="P:aromatic amino acid family biosynthetic process"/>
    <property type="evidence" value="ECO:0007669"/>
    <property type="project" value="UniProtKB-KW"/>
</dbReference>
<feature type="non-terminal residue" evidence="3">
    <location>
        <position position="76"/>
    </location>
</feature>
<dbReference type="GO" id="GO:0004765">
    <property type="term" value="F:shikimate kinase activity"/>
    <property type="evidence" value="ECO:0007669"/>
    <property type="project" value="TreeGrafter"/>
</dbReference>
<evidence type="ECO:0000256" key="1">
    <source>
        <dbReference type="ARBA" id="ARBA00022605"/>
    </source>
</evidence>
<dbReference type="EMBL" id="UINC01031169">
    <property type="protein sequence ID" value="SVB16795.1"/>
    <property type="molecule type" value="Genomic_DNA"/>
</dbReference>
<dbReference type="Gene3D" id="3.40.50.300">
    <property type="entry name" value="P-loop containing nucleotide triphosphate hydrolases"/>
    <property type="match status" value="1"/>
</dbReference>
<evidence type="ECO:0008006" key="4">
    <source>
        <dbReference type="Google" id="ProtNLM"/>
    </source>
</evidence>